<dbReference type="PANTHER" id="PTHR21286">
    <property type="entry name" value="NUCLEAR PORE COMPLEX PROTEIN NUP160"/>
    <property type="match status" value="1"/>
</dbReference>
<feature type="domain" description="NUP160 middle TPR" evidence="6">
    <location>
        <begin position="752"/>
        <end position="1022"/>
    </location>
</feature>
<dbReference type="Proteomes" id="UP000035680">
    <property type="component" value="Unassembled WGS sequence"/>
</dbReference>
<evidence type="ECO:0000259" key="6">
    <source>
        <dbReference type="Pfam" id="PF23354"/>
    </source>
</evidence>
<evidence type="ECO:0000256" key="1">
    <source>
        <dbReference type="ARBA" id="ARBA00004123"/>
    </source>
</evidence>
<dbReference type="InterPro" id="IPR059141">
    <property type="entry name" value="Beta-prop_Nup120_160"/>
</dbReference>
<dbReference type="Pfam" id="PF11715">
    <property type="entry name" value="Beta-prop_Nup120_160"/>
    <property type="match status" value="1"/>
</dbReference>
<evidence type="ECO:0000259" key="5">
    <source>
        <dbReference type="Pfam" id="PF23347"/>
    </source>
</evidence>
<feature type="domain" description="NUP160 C-terminal TPR" evidence="5">
    <location>
        <begin position="1052"/>
        <end position="1225"/>
    </location>
</feature>
<evidence type="ECO:0000313" key="8">
    <source>
        <dbReference type="WBParaSite" id="SVE_0415400.1"/>
    </source>
</evidence>
<keyword evidence="2" id="KW-0813">Transport</keyword>
<accession>A0A0K0F5R2</accession>
<feature type="domain" description="Nucleoporin Nup120/160 beta-propeller" evidence="4">
    <location>
        <begin position="58"/>
        <end position="541"/>
    </location>
</feature>
<organism evidence="7 8">
    <name type="scientific">Strongyloides venezuelensis</name>
    <name type="common">Threadworm</name>
    <dbReference type="NCBI Taxonomy" id="75913"/>
    <lineage>
        <taxon>Eukaryota</taxon>
        <taxon>Metazoa</taxon>
        <taxon>Ecdysozoa</taxon>
        <taxon>Nematoda</taxon>
        <taxon>Chromadorea</taxon>
        <taxon>Rhabditida</taxon>
        <taxon>Tylenchina</taxon>
        <taxon>Panagrolaimomorpha</taxon>
        <taxon>Strongyloidoidea</taxon>
        <taxon>Strongyloididae</taxon>
        <taxon>Strongyloides</taxon>
    </lineage>
</organism>
<dbReference type="Pfam" id="PF23354">
    <property type="entry name" value="TPR_NUP160_120_M"/>
    <property type="match status" value="1"/>
</dbReference>
<evidence type="ECO:0000313" key="7">
    <source>
        <dbReference type="Proteomes" id="UP000035680"/>
    </source>
</evidence>
<sequence>MYEFSSTEFKFPSSEFAKNPQIKKIPIDISNISAQNVDVDSYCDSFTFPNMGSVLDNRFIVWKSEGSNLYLQEYSTERDLKSSSLCINVAPSVIVPGTQISFSQNCLTLTIVTQFAICSLDLPLSEDMVDDLKCTSALHYFYISSENVLKRVYNFKNQAAFAVKACVASPNGFSPHVVVCLNVKNEVIVIKVPKAGVPNGKVEETNLNSTGFLEYFTRPTENKKVIDLHAISTSEDTYVLTLHNEAMVKLWSTNSCTVVDRINVCEYFRTSLSSINNIYIKTATLNKEKFAVIFARSICEKSFIGLFSICSDRFDFCCQSFITSQSFDHQDFIVVPAGKTFDLGVDLYILSRKPNNYTVDDDIPVRQPYIIEKCWINTKIPHETAETVSVIPVVNAYDVPFLNDFTMEDDSSEQTSFYKRVVFDKEVFSSEVVQKAVAINCKMNKKDVPLEDYLALRSLIKSYIKSPKFKQDAMGTPGQKRVTDNLVSHNMEIALLNFWKKLLQTCYELQYVANEAIGLWKAENVGLVGSILNNQLTVISNGDYVLSQIVTSVLKKSGLKSIPFSQLAKNIEKQKKGVVAVNVIEKSKNVKFLETLHDELSQSLYLLTVEPSELTTVISTSEYIGSSFTVELLSSTLRNLIGGRTYFASRLLDIYKFIPKCQGNKLVKENETIKKQLDQIRNLYGVLFQTLTLPLRIGRESHSPNITLSTSFFKYMQKHKPTLMMKPMVFPESTPFSLYLSNVLYATVYSMYPASLSSAFLKYFIATDKFEYLVDFIGKCNNQAPELKYSNLLCNGLACVASGKVSKAFNNIISALNGINTKDLALNNLLKQLMPSVEYGESLVYIEAIELLIRYFMFKNYHEISIQLGKYATENIDLPEKRLSSVYNLLFSVYLRKGDFLSSLECLKNISNADDRSKSLRLIVGILMEPKNRPSFISLTTGQLSLSIMEYLEERANDCDDLMTAGDDYLFNVAFMARRTKYLRSAYNMYHYSCKLGQSIDSWQQLQRRCKALSEAKHLLSLSSEEKYLNVKEDLSVIYSRHCLNTYKVTEEDIMKQLMLSEARLALMDIYQTNSIPPEDKDILERELVNHNLFDMAWTIIMYFGTSPKRFFKTVTEQCIIVEASGSDTSPEWVLHNIKNLKDCIEMEGRHYMILKCYLEQHLSANPCDSEVLRVIFYEFLRYNFPAPEWFVEIFTTKNLPEYLRCLLEYNEIEKVHRTLLTAIDKAIHDVGVHKKHNPILPVTVIEQFLYLAIKGGFNKNASDVEAKVLEYFKKVRTVQTALKLH</sequence>
<evidence type="ECO:0000259" key="4">
    <source>
        <dbReference type="Pfam" id="PF11715"/>
    </source>
</evidence>
<dbReference type="STRING" id="75913.A0A0K0F5R2"/>
<comment type="subcellular location">
    <subcellularLocation>
        <location evidence="1">Nucleus</location>
    </subcellularLocation>
</comment>
<dbReference type="InterPro" id="IPR021717">
    <property type="entry name" value="Nucleoporin_Nup160"/>
</dbReference>
<dbReference type="GO" id="GO:0017056">
    <property type="term" value="F:structural constituent of nuclear pore"/>
    <property type="evidence" value="ECO:0007669"/>
    <property type="project" value="TreeGrafter"/>
</dbReference>
<name>A0A0K0F5R2_STRVS</name>
<dbReference type="WBParaSite" id="SVE_0415400.1">
    <property type="protein sequence ID" value="SVE_0415400.1"/>
    <property type="gene ID" value="SVE_0415400"/>
</dbReference>
<evidence type="ECO:0000256" key="2">
    <source>
        <dbReference type="ARBA" id="ARBA00022448"/>
    </source>
</evidence>
<dbReference type="InterPro" id="IPR056535">
    <property type="entry name" value="TPR_NUP160_M"/>
</dbReference>
<proteinExistence type="predicted"/>
<dbReference type="PANTHER" id="PTHR21286:SF0">
    <property type="entry name" value="NUCLEAR PORE COMPLEX PROTEIN NUP160"/>
    <property type="match status" value="1"/>
</dbReference>
<keyword evidence="3" id="KW-0539">Nucleus</keyword>
<dbReference type="GO" id="GO:0005643">
    <property type="term" value="C:nuclear pore"/>
    <property type="evidence" value="ECO:0007669"/>
    <property type="project" value="UniProtKB-ARBA"/>
</dbReference>
<evidence type="ECO:0000256" key="3">
    <source>
        <dbReference type="ARBA" id="ARBA00023242"/>
    </source>
</evidence>
<protein>
    <submittedName>
        <fullName evidence="8">Nucleoporin Nup120</fullName>
    </submittedName>
</protein>
<reference evidence="8" key="2">
    <citation type="submission" date="2015-08" db="UniProtKB">
        <authorList>
            <consortium name="WormBaseParasite"/>
        </authorList>
    </citation>
    <scope>IDENTIFICATION</scope>
</reference>
<reference evidence="7" key="1">
    <citation type="submission" date="2014-07" db="EMBL/GenBank/DDBJ databases">
        <authorList>
            <person name="Martin A.A"/>
            <person name="De Silva N."/>
        </authorList>
    </citation>
    <scope>NUCLEOTIDE SEQUENCE</scope>
</reference>
<keyword evidence="7" id="KW-1185">Reference proteome</keyword>
<dbReference type="Pfam" id="PF23347">
    <property type="entry name" value="TPR_Nup160_C"/>
    <property type="match status" value="1"/>
</dbReference>
<dbReference type="InterPro" id="IPR056536">
    <property type="entry name" value="TPR_NUP160_C"/>
</dbReference>